<dbReference type="GO" id="GO:0005524">
    <property type="term" value="F:ATP binding"/>
    <property type="evidence" value="ECO:0007669"/>
    <property type="project" value="UniProtKB-UniRule"/>
</dbReference>
<dbReference type="InterPro" id="IPR000719">
    <property type="entry name" value="Prot_kinase_dom"/>
</dbReference>
<keyword evidence="3 7" id="KW-0418">Kinase</keyword>
<dbReference type="EMBL" id="CP108264">
    <property type="protein sequence ID" value="WTU78331.1"/>
    <property type="molecule type" value="Genomic_DNA"/>
</dbReference>
<name>A0AAU2K3K1_9ACTN</name>
<sequence length="308" mass="33731">MNAGDELGGRYRLSRALGQGGMGEVWAAYDTYLNRQVAIKIVLSSRSTDLQSAEPLRREARTAAALKHPGITEVHDFGYHDGAPFFVMELLDGDSFEELLNEHPAGLPAVLAVRLMAQVAEALAYAHNRGVVHRDIKPANLMYLVDGGVKICDFGISRVTEATDGLTLPGSVIGTPAFMAPEQWRGEPADSRADVYAFGVTLHSILTSARPFPGPGLEDYRYQHLNTAPPRLRDRRADLPASLEDLLQRLLAKEHGKRTTTASQVADALHGIHIDLSEGPEARRMPRRRPSRRDFVAGLGLPRSRACL</sequence>
<dbReference type="Pfam" id="PF00069">
    <property type="entry name" value="Pkinase"/>
    <property type="match status" value="1"/>
</dbReference>
<dbReference type="AlphaFoldDB" id="A0AAU2K3K1"/>
<gene>
    <name evidence="7" type="ORF">OG327_36310</name>
</gene>
<dbReference type="PROSITE" id="PS00108">
    <property type="entry name" value="PROTEIN_KINASE_ST"/>
    <property type="match status" value="1"/>
</dbReference>
<dbReference type="SUPFAM" id="SSF56112">
    <property type="entry name" value="Protein kinase-like (PK-like)"/>
    <property type="match status" value="1"/>
</dbReference>
<keyword evidence="1" id="KW-0808">Transferase</keyword>
<reference evidence="7" key="1">
    <citation type="submission" date="2022-10" db="EMBL/GenBank/DDBJ databases">
        <title>The complete genomes of actinobacterial strains from the NBC collection.</title>
        <authorList>
            <person name="Joergensen T.S."/>
            <person name="Alvarez Arevalo M."/>
            <person name="Sterndorff E.B."/>
            <person name="Faurdal D."/>
            <person name="Vuksanovic O."/>
            <person name="Mourched A.-S."/>
            <person name="Charusanti P."/>
            <person name="Shaw S."/>
            <person name="Blin K."/>
            <person name="Weber T."/>
        </authorList>
    </citation>
    <scope>NUCLEOTIDE SEQUENCE</scope>
    <source>
        <strain evidence="7">NBC_00049</strain>
    </source>
</reference>
<evidence type="ECO:0000256" key="2">
    <source>
        <dbReference type="ARBA" id="ARBA00022741"/>
    </source>
</evidence>
<keyword evidence="4 5" id="KW-0067">ATP-binding</keyword>
<dbReference type="PROSITE" id="PS50011">
    <property type="entry name" value="PROTEIN_KINASE_DOM"/>
    <property type="match status" value="1"/>
</dbReference>
<dbReference type="InterPro" id="IPR017441">
    <property type="entry name" value="Protein_kinase_ATP_BS"/>
</dbReference>
<protein>
    <submittedName>
        <fullName evidence="7">Serine/threonine protein kinase</fullName>
    </submittedName>
</protein>
<dbReference type="CDD" id="cd14014">
    <property type="entry name" value="STKc_PknB_like"/>
    <property type="match status" value="1"/>
</dbReference>
<evidence type="ECO:0000313" key="7">
    <source>
        <dbReference type="EMBL" id="WTU78331.1"/>
    </source>
</evidence>
<dbReference type="Gene3D" id="3.30.200.20">
    <property type="entry name" value="Phosphorylase Kinase, domain 1"/>
    <property type="match status" value="1"/>
</dbReference>
<feature type="domain" description="Protein kinase" evidence="6">
    <location>
        <begin position="11"/>
        <end position="276"/>
    </location>
</feature>
<evidence type="ECO:0000256" key="1">
    <source>
        <dbReference type="ARBA" id="ARBA00022679"/>
    </source>
</evidence>
<evidence type="ECO:0000259" key="6">
    <source>
        <dbReference type="PROSITE" id="PS50011"/>
    </source>
</evidence>
<dbReference type="PANTHER" id="PTHR43289">
    <property type="entry name" value="MITOGEN-ACTIVATED PROTEIN KINASE KINASE KINASE 20-RELATED"/>
    <property type="match status" value="1"/>
</dbReference>
<evidence type="ECO:0000256" key="3">
    <source>
        <dbReference type="ARBA" id="ARBA00022777"/>
    </source>
</evidence>
<feature type="binding site" evidence="5">
    <location>
        <position position="40"/>
    </location>
    <ligand>
        <name>ATP</name>
        <dbReference type="ChEBI" id="CHEBI:30616"/>
    </ligand>
</feature>
<keyword evidence="2 5" id="KW-0547">Nucleotide-binding</keyword>
<organism evidence="7">
    <name type="scientific">Streptomyces sp. NBC_00049</name>
    <dbReference type="NCBI Taxonomy" id="2903617"/>
    <lineage>
        <taxon>Bacteria</taxon>
        <taxon>Bacillati</taxon>
        <taxon>Actinomycetota</taxon>
        <taxon>Actinomycetes</taxon>
        <taxon>Kitasatosporales</taxon>
        <taxon>Streptomycetaceae</taxon>
        <taxon>Streptomyces</taxon>
    </lineage>
</organism>
<keyword evidence="7" id="KW-0723">Serine/threonine-protein kinase</keyword>
<dbReference type="PROSITE" id="PS00107">
    <property type="entry name" value="PROTEIN_KINASE_ATP"/>
    <property type="match status" value="1"/>
</dbReference>
<proteinExistence type="predicted"/>
<dbReference type="InterPro" id="IPR011009">
    <property type="entry name" value="Kinase-like_dom_sf"/>
</dbReference>
<dbReference type="PANTHER" id="PTHR43289:SF34">
    <property type="entry name" value="SERINE_THREONINE-PROTEIN KINASE YBDM-RELATED"/>
    <property type="match status" value="1"/>
</dbReference>
<evidence type="ECO:0000256" key="4">
    <source>
        <dbReference type="ARBA" id="ARBA00022840"/>
    </source>
</evidence>
<accession>A0AAU2K3K1</accession>
<evidence type="ECO:0000256" key="5">
    <source>
        <dbReference type="PROSITE-ProRule" id="PRU10141"/>
    </source>
</evidence>
<dbReference type="GO" id="GO:0004674">
    <property type="term" value="F:protein serine/threonine kinase activity"/>
    <property type="evidence" value="ECO:0007669"/>
    <property type="project" value="UniProtKB-KW"/>
</dbReference>
<dbReference type="InterPro" id="IPR008271">
    <property type="entry name" value="Ser/Thr_kinase_AS"/>
</dbReference>
<dbReference type="SMART" id="SM00220">
    <property type="entry name" value="S_TKc"/>
    <property type="match status" value="1"/>
</dbReference>
<dbReference type="Gene3D" id="1.10.510.10">
    <property type="entry name" value="Transferase(Phosphotransferase) domain 1"/>
    <property type="match status" value="1"/>
</dbReference>